<sequence length="330" mass="37852">MEPLCKKYNRVYADGCYDICHFGHYNFVRQASELGKEVYAGVHNDEVITKYKGPPVYNLSERMMMIEACKWVTKAVPNAPFNITVEWLDQLKCDCSIHGDDIVVNENGDSCYASVIRAGRFETVPRTKSISTTNLIGRILRLPSLHLPNGLKQSLFKDLKRENDDFQNHIPYSTFSSSKKPKPNDKIIYCVGKFDLLHPGHISFLKKAKELGDYLIVGVCKDDDNSIMTLHERVLNILSMKYVDDVIIKAPKIISKDQISNIKPYIIVEGTKVNSTDEDPYKIPKEMGIYRKIDSDFPDFTKTTVINRILNNYTTYLERNSIKEYQPCEN</sequence>
<dbReference type="InterPro" id="IPR044608">
    <property type="entry name" value="Ect1/PCYT2"/>
</dbReference>
<keyword evidence="14" id="KW-1185">Reference proteome</keyword>
<accession>A0ABR2JGR0</accession>
<comment type="similarity">
    <text evidence="2">Belongs to the cytidylyltransferase family.</text>
</comment>
<name>A0ABR2JGR0_9EUKA</name>
<evidence type="ECO:0000256" key="3">
    <source>
        <dbReference type="ARBA" id="ARBA00022516"/>
    </source>
</evidence>
<keyword evidence="7" id="KW-0594">Phospholipid biosynthesis</keyword>
<dbReference type="InterPro" id="IPR004821">
    <property type="entry name" value="Cyt_trans-like"/>
</dbReference>
<evidence type="ECO:0000256" key="11">
    <source>
        <dbReference type="ARBA" id="ARBA00031473"/>
    </source>
</evidence>
<proteinExistence type="inferred from homology"/>
<dbReference type="Proteomes" id="UP001470230">
    <property type="component" value="Unassembled WGS sequence"/>
</dbReference>
<keyword evidence="4" id="KW-0808">Transferase</keyword>
<keyword evidence="5 13" id="KW-0548">Nucleotidyltransferase</keyword>
<evidence type="ECO:0000313" key="13">
    <source>
        <dbReference type="EMBL" id="KAK8876295.1"/>
    </source>
</evidence>
<keyword evidence="3" id="KW-0444">Lipid biosynthesis</keyword>
<comment type="pathway">
    <text evidence="9">Phospholipid metabolism; phosphatidylethanolamine biosynthesis; phosphatidylethanolamine from ethanolamine: step 2/3.</text>
</comment>
<dbReference type="GO" id="GO:0016779">
    <property type="term" value="F:nucleotidyltransferase activity"/>
    <property type="evidence" value="ECO:0007669"/>
    <property type="project" value="UniProtKB-KW"/>
</dbReference>
<evidence type="ECO:0000256" key="2">
    <source>
        <dbReference type="ARBA" id="ARBA00010101"/>
    </source>
</evidence>
<dbReference type="Pfam" id="PF01467">
    <property type="entry name" value="CTP_transf_like"/>
    <property type="match status" value="2"/>
</dbReference>
<comment type="caution">
    <text evidence="13">The sequence shown here is derived from an EMBL/GenBank/DDBJ whole genome shotgun (WGS) entry which is preliminary data.</text>
</comment>
<evidence type="ECO:0000256" key="4">
    <source>
        <dbReference type="ARBA" id="ARBA00022679"/>
    </source>
</evidence>
<evidence type="ECO:0000256" key="8">
    <source>
        <dbReference type="ARBA" id="ARBA00023264"/>
    </source>
</evidence>
<reference evidence="13 14" key="1">
    <citation type="submission" date="2024-04" db="EMBL/GenBank/DDBJ databases">
        <title>Tritrichomonas musculus Genome.</title>
        <authorList>
            <person name="Alves-Ferreira E."/>
            <person name="Grigg M."/>
            <person name="Lorenzi H."/>
            <person name="Galac M."/>
        </authorList>
    </citation>
    <scope>NUCLEOTIDE SEQUENCE [LARGE SCALE GENOMIC DNA]</scope>
    <source>
        <strain evidence="13 14">EAF2021</strain>
    </source>
</reference>
<evidence type="ECO:0000259" key="12">
    <source>
        <dbReference type="Pfam" id="PF01467"/>
    </source>
</evidence>
<evidence type="ECO:0000256" key="9">
    <source>
        <dbReference type="ARBA" id="ARBA00024191"/>
    </source>
</evidence>
<dbReference type="PANTHER" id="PTHR45780">
    <property type="entry name" value="ETHANOLAMINE-PHOSPHATE CYTIDYLYLTRANSFERASE"/>
    <property type="match status" value="1"/>
</dbReference>
<dbReference type="SUPFAM" id="SSF52374">
    <property type="entry name" value="Nucleotidylyl transferase"/>
    <property type="match status" value="2"/>
</dbReference>
<evidence type="ECO:0000256" key="1">
    <source>
        <dbReference type="ARBA" id="ARBA00005189"/>
    </source>
</evidence>
<organism evidence="13 14">
    <name type="scientific">Tritrichomonas musculus</name>
    <dbReference type="NCBI Taxonomy" id="1915356"/>
    <lineage>
        <taxon>Eukaryota</taxon>
        <taxon>Metamonada</taxon>
        <taxon>Parabasalia</taxon>
        <taxon>Tritrichomonadida</taxon>
        <taxon>Tritrichomonadidae</taxon>
        <taxon>Tritrichomonas</taxon>
    </lineage>
</organism>
<dbReference type="EMBL" id="JAPFFF010000012">
    <property type="protein sequence ID" value="KAK8876295.1"/>
    <property type="molecule type" value="Genomic_DNA"/>
</dbReference>
<protein>
    <recommendedName>
        <fullName evidence="10">ethanolamine-phosphate cytidylyltransferase</fullName>
        <ecNumber evidence="10">2.7.7.14</ecNumber>
    </recommendedName>
    <alternativeName>
        <fullName evidence="11">CTP:phosphoethanolamine cytidylyltransferase</fullName>
    </alternativeName>
</protein>
<evidence type="ECO:0000313" key="14">
    <source>
        <dbReference type="Proteomes" id="UP001470230"/>
    </source>
</evidence>
<feature type="domain" description="Cytidyltransferase-like" evidence="12">
    <location>
        <begin position="189"/>
        <end position="284"/>
    </location>
</feature>
<dbReference type="EC" id="2.7.7.14" evidence="10"/>
<dbReference type="NCBIfam" id="TIGR00125">
    <property type="entry name" value="cyt_tran_rel"/>
    <property type="match status" value="2"/>
</dbReference>
<gene>
    <name evidence="13" type="ORF">M9Y10_006490</name>
</gene>
<evidence type="ECO:0000256" key="7">
    <source>
        <dbReference type="ARBA" id="ARBA00023209"/>
    </source>
</evidence>
<comment type="pathway">
    <text evidence="1">Lipid metabolism.</text>
</comment>
<evidence type="ECO:0000256" key="5">
    <source>
        <dbReference type="ARBA" id="ARBA00022695"/>
    </source>
</evidence>
<keyword evidence="8" id="KW-1208">Phospholipid metabolism</keyword>
<keyword evidence="6" id="KW-0443">Lipid metabolism</keyword>
<evidence type="ECO:0000256" key="6">
    <source>
        <dbReference type="ARBA" id="ARBA00023098"/>
    </source>
</evidence>
<feature type="domain" description="Cytidyltransferase-like" evidence="12">
    <location>
        <begin position="12"/>
        <end position="136"/>
    </location>
</feature>
<evidence type="ECO:0000256" key="10">
    <source>
        <dbReference type="ARBA" id="ARBA00024221"/>
    </source>
</evidence>
<dbReference type="InterPro" id="IPR014729">
    <property type="entry name" value="Rossmann-like_a/b/a_fold"/>
</dbReference>
<dbReference type="Gene3D" id="3.40.50.620">
    <property type="entry name" value="HUPs"/>
    <property type="match status" value="2"/>
</dbReference>
<dbReference type="PANTHER" id="PTHR45780:SF2">
    <property type="entry name" value="ETHANOLAMINE-PHOSPHATE CYTIDYLYLTRANSFERASE"/>
    <property type="match status" value="1"/>
</dbReference>